<reference evidence="2 3" key="1">
    <citation type="submission" date="2024-02" db="EMBL/GenBank/DDBJ databases">
        <authorList>
            <person name="Chen Y."/>
            <person name="Shah S."/>
            <person name="Dougan E. K."/>
            <person name="Thang M."/>
            <person name="Chan C."/>
        </authorList>
    </citation>
    <scope>NUCLEOTIDE SEQUENCE [LARGE SCALE GENOMIC DNA]</scope>
</reference>
<evidence type="ECO:0000256" key="1">
    <source>
        <dbReference type="SAM" id="Phobius"/>
    </source>
</evidence>
<dbReference type="EMBL" id="CAXAMN010024773">
    <property type="protein sequence ID" value="CAK9089799.1"/>
    <property type="molecule type" value="Genomic_DNA"/>
</dbReference>
<dbReference type="Proteomes" id="UP001642484">
    <property type="component" value="Unassembled WGS sequence"/>
</dbReference>
<keyword evidence="1" id="KW-1133">Transmembrane helix</keyword>
<evidence type="ECO:0000313" key="2">
    <source>
        <dbReference type="EMBL" id="CAK9089799.1"/>
    </source>
</evidence>
<name>A0ABP0QP78_9DINO</name>
<sequence length="124" mass="13802">MTFWEQGADGRQVVIDAGAAIRLKRLERFGGRLVTTSGVYAEAVRKGEGRCFCVEVRGSLKRGRNSITWPVAPKQPRKSARAFCARFGAFIVLFVRLFFALKKCSSMSPRQCIAFKSMHTCPAP</sequence>
<keyword evidence="1" id="KW-0472">Membrane</keyword>
<feature type="transmembrane region" description="Helical" evidence="1">
    <location>
        <begin position="83"/>
        <end position="101"/>
    </location>
</feature>
<keyword evidence="1" id="KW-0812">Transmembrane</keyword>
<keyword evidence="3" id="KW-1185">Reference proteome</keyword>
<proteinExistence type="predicted"/>
<evidence type="ECO:0000313" key="3">
    <source>
        <dbReference type="Proteomes" id="UP001642484"/>
    </source>
</evidence>
<accession>A0ABP0QP78</accession>
<protein>
    <submittedName>
        <fullName evidence="2">Uncharacterized protein</fullName>
    </submittedName>
</protein>
<comment type="caution">
    <text evidence="2">The sequence shown here is derived from an EMBL/GenBank/DDBJ whole genome shotgun (WGS) entry which is preliminary data.</text>
</comment>
<organism evidence="2 3">
    <name type="scientific">Durusdinium trenchii</name>
    <dbReference type="NCBI Taxonomy" id="1381693"/>
    <lineage>
        <taxon>Eukaryota</taxon>
        <taxon>Sar</taxon>
        <taxon>Alveolata</taxon>
        <taxon>Dinophyceae</taxon>
        <taxon>Suessiales</taxon>
        <taxon>Symbiodiniaceae</taxon>
        <taxon>Durusdinium</taxon>
    </lineage>
</organism>
<gene>
    <name evidence="2" type="ORF">CCMP2556_LOCUS43195</name>
</gene>